<evidence type="ECO:0000256" key="1">
    <source>
        <dbReference type="SAM" id="Phobius"/>
    </source>
</evidence>
<organism evidence="2 3">
    <name type="scientific">Marininema halotolerans</name>
    <dbReference type="NCBI Taxonomy" id="1155944"/>
    <lineage>
        <taxon>Bacteria</taxon>
        <taxon>Bacillati</taxon>
        <taxon>Bacillota</taxon>
        <taxon>Bacilli</taxon>
        <taxon>Bacillales</taxon>
        <taxon>Thermoactinomycetaceae</taxon>
        <taxon>Marininema</taxon>
    </lineage>
</organism>
<gene>
    <name evidence="2" type="ORF">SAMN05444972_107196</name>
</gene>
<sequence>MATLQQTTQVSWRGSQPLLQKALRGSGFAMLNLVVLVIPTLLAINGFSLAQNWIFSEKDAIYFHSYSDTTFSMISLLLILALMFFCIRALQNGSRQIQQSIRLFRILVIVSLPLLLFTFDSYLMIGPDHIVQSPINNVGHEISHNWNDVESISVSHTFDAEDELFTGQYILHFADMTDLEIWQAGGMSLTHLQQVNHLASTHHIPIFSSTPLSPVEMSFLQQSSITPSEVSFLKQLFYQ</sequence>
<dbReference type="AlphaFoldDB" id="A0A1I6SMP8"/>
<keyword evidence="1" id="KW-0472">Membrane</keyword>
<name>A0A1I6SMP8_9BACL</name>
<keyword evidence="1" id="KW-1133">Transmembrane helix</keyword>
<dbReference type="EMBL" id="FPAA01000007">
    <property type="protein sequence ID" value="SFS78048.1"/>
    <property type="molecule type" value="Genomic_DNA"/>
</dbReference>
<accession>A0A1I6SMP8</accession>
<proteinExistence type="predicted"/>
<dbReference type="OrthoDB" id="2988046at2"/>
<dbReference type="Proteomes" id="UP000198660">
    <property type="component" value="Unassembled WGS sequence"/>
</dbReference>
<keyword evidence="3" id="KW-1185">Reference proteome</keyword>
<feature type="transmembrane region" description="Helical" evidence="1">
    <location>
        <begin position="28"/>
        <end position="50"/>
    </location>
</feature>
<reference evidence="3" key="1">
    <citation type="submission" date="2016-10" db="EMBL/GenBank/DDBJ databases">
        <authorList>
            <person name="Varghese N."/>
            <person name="Submissions S."/>
        </authorList>
    </citation>
    <scope>NUCLEOTIDE SEQUENCE [LARGE SCALE GENOMIC DNA]</scope>
    <source>
        <strain evidence="3">DSM 45789</strain>
    </source>
</reference>
<evidence type="ECO:0000313" key="3">
    <source>
        <dbReference type="Proteomes" id="UP000198660"/>
    </source>
</evidence>
<protein>
    <submittedName>
        <fullName evidence="2">Uncharacterized protein</fullName>
    </submittedName>
</protein>
<feature type="transmembrane region" description="Helical" evidence="1">
    <location>
        <begin position="103"/>
        <end position="125"/>
    </location>
</feature>
<evidence type="ECO:0000313" key="2">
    <source>
        <dbReference type="EMBL" id="SFS78048.1"/>
    </source>
</evidence>
<keyword evidence="1" id="KW-0812">Transmembrane</keyword>
<feature type="transmembrane region" description="Helical" evidence="1">
    <location>
        <begin position="70"/>
        <end position="91"/>
    </location>
</feature>
<dbReference type="RefSeq" id="WP_091837399.1">
    <property type="nucleotide sequence ID" value="NZ_FPAA01000007.1"/>
</dbReference>